<dbReference type="InterPro" id="IPR011050">
    <property type="entry name" value="Pectin_lyase_fold/virulence"/>
</dbReference>
<evidence type="ECO:0000256" key="2">
    <source>
        <dbReference type="ARBA" id="ARBA00008891"/>
    </source>
</evidence>
<keyword evidence="4" id="KW-0378">Hydrolase</keyword>
<proteinExistence type="inferred from homology"/>
<comment type="pathway">
    <text evidence="1">Glycan metabolism; pectin degradation; 2-dehydro-3-deoxy-D-gluconate from pectin: step 1/5.</text>
</comment>
<keyword evidence="5" id="KW-0063">Aspartyl esterase</keyword>
<comment type="function">
    <text evidence="8">Acts in the modification of cell walls via demethylesterification of cell wall pectin.</text>
</comment>
<feature type="non-terminal residue" evidence="10">
    <location>
        <position position="312"/>
    </location>
</feature>
<gene>
    <name evidence="10" type="ORF">IFM89_007928</name>
</gene>
<evidence type="ECO:0000256" key="5">
    <source>
        <dbReference type="ARBA" id="ARBA00023085"/>
    </source>
</evidence>
<comment type="catalytic activity">
    <reaction evidence="7">
        <text>[(1-&gt;4)-alpha-D-galacturonosyl methyl ester](n) + n H2O = [(1-&gt;4)-alpha-D-galacturonosyl](n) + n methanol + n H(+)</text>
        <dbReference type="Rhea" id="RHEA:22380"/>
        <dbReference type="Rhea" id="RHEA-COMP:14570"/>
        <dbReference type="Rhea" id="RHEA-COMP:14573"/>
        <dbReference type="ChEBI" id="CHEBI:15377"/>
        <dbReference type="ChEBI" id="CHEBI:15378"/>
        <dbReference type="ChEBI" id="CHEBI:17790"/>
        <dbReference type="ChEBI" id="CHEBI:140522"/>
        <dbReference type="ChEBI" id="CHEBI:140523"/>
        <dbReference type="EC" id="3.1.1.11"/>
    </reaction>
</comment>
<dbReference type="InterPro" id="IPR000070">
    <property type="entry name" value="Pectinesterase_cat"/>
</dbReference>
<dbReference type="FunFam" id="2.160.20.10:FF:000013">
    <property type="entry name" value="Pectinesterase"/>
    <property type="match status" value="1"/>
</dbReference>
<dbReference type="PANTHER" id="PTHR31321">
    <property type="entry name" value="ACYL-COA THIOESTER HYDROLASE YBHC-RELATED"/>
    <property type="match status" value="1"/>
</dbReference>
<dbReference type="AlphaFoldDB" id="A0A835INS7"/>
<evidence type="ECO:0000256" key="6">
    <source>
        <dbReference type="ARBA" id="ARBA00023180"/>
    </source>
</evidence>
<evidence type="ECO:0000256" key="1">
    <source>
        <dbReference type="ARBA" id="ARBA00005184"/>
    </source>
</evidence>
<dbReference type="SUPFAM" id="SSF51126">
    <property type="entry name" value="Pectin lyase-like"/>
    <property type="match status" value="1"/>
</dbReference>
<evidence type="ECO:0000259" key="9">
    <source>
        <dbReference type="Pfam" id="PF01095"/>
    </source>
</evidence>
<accession>A0A835INS7</accession>
<sequence length="312" mass="33983">RLKPSTFHAEVGLVLKVSLNGHDAKFTSIQKAVDAVPPNCRSKTTITIGAGTYREKVVVDRTKSNVIFQGQGYQTTIIAWNDTALSAKGTASSHTVGIFASNFTAYDISFKNTAPPPGGRDGAQAVAINVQGDQAAFFGCGFFSYQDTLLANKGKHFFKECFIQGSVDFIYGNGRSLFEDCILNVVAQKSQSVNAIITAHGRTSLKENTGFSFVNCKIIGTGNAWLGRAWRPFATVVFINANMSGLVSKKGWNDFGNRSSEKTVFFGEYGCYGEGASHIERVKYSKQLTLDEATPFMNTSYIEGETWLPIHT</sequence>
<keyword evidence="6" id="KW-0325">Glycoprotein</keyword>
<dbReference type="Proteomes" id="UP000631114">
    <property type="component" value="Unassembled WGS sequence"/>
</dbReference>
<comment type="caution">
    <text evidence="10">The sequence shown here is derived from an EMBL/GenBank/DDBJ whole genome shotgun (WGS) entry which is preliminary data.</text>
</comment>
<dbReference type="Pfam" id="PF01095">
    <property type="entry name" value="Pectinesterase"/>
    <property type="match status" value="1"/>
</dbReference>
<dbReference type="UniPathway" id="UPA00545">
    <property type="reaction ID" value="UER00823"/>
</dbReference>
<evidence type="ECO:0000256" key="4">
    <source>
        <dbReference type="ARBA" id="ARBA00022801"/>
    </source>
</evidence>
<comment type="similarity">
    <text evidence="2">Belongs to the pectinesterase family.</text>
</comment>
<dbReference type="OrthoDB" id="2019149at2759"/>
<dbReference type="GO" id="GO:0042545">
    <property type="term" value="P:cell wall modification"/>
    <property type="evidence" value="ECO:0007669"/>
    <property type="project" value="InterPro"/>
</dbReference>
<dbReference type="GO" id="GO:0030599">
    <property type="term" value="F:pectinesterase activity"/>
    <property type="evidence" value="ECO:0007669"/>
    <property type="project" value="UniProtKB-EC"/>
</dbReference>
<dbReference type="PANTHER" id="PTHR31321:SF73">
    <property type="entry name" value="PECTINESTERASE 14-RELATED"/>
    <property type="match status" value="1"/>
</dbReference>
<protein>
    <recommendedName>
        <fullName evidence="3">pectinesterase</fullName>
        <ecNumber evidence="3">3.1.1.11</ecNumber>
    </recommendedName>
</protein>
<keyword evidence="11" id="KW-1185">Reference proteome</keyword>
<dbReference type="InterPro" id="IPR012334">
    <property type="entry name" value="Pectin_lyas_fold"/>
</dbReference>
<organism evidence="10 11">
    <name type="scientific">Coptis chinensis</name>
    <dbReference type="NCBI Taxonomy" id="261450"/>
    <lineage>
        <taxon>Eukaryota</taxon>
        <taxon>Viridiplantae</taxon>
        <taxon>Streptophyta</taxon>
        <taxon>Embryophyta</taxon>
        <taxon>Tracheophyta</taxon>
        <taxon>Spermatophyta</taxon>
        <taxon>Magnoliopsida</taxon>
        <taxon>Ranunculales</taxon>
        <taxon>Ranunculaceae</taxon>
        <taxon>Coptidoideae</taxon>
        <taxon>Coptis</taxon>
    </lineage>
</organism>
<evidence type="ECO:0000256" key="7">
    <source>
        <dbReference type="ARBA" id="ARBA00047928"/>
    </source>
</evidence>
<dbReference type="EC" id="3.1.1.11" evidence="3"/>
<evidence type="ECO:0000313" key="10">
    <source>
        <dbReference type="EMBL" id="KAF9619607.1"/>
    </source>
</evidence>
<dbReference type="GO" id="GO:0045490">
    <property type="term" value="P:pectin catabolic process"/>
    <property type="evidence" value="ECO:0007669"/>
    <property type="project" value="UniProtKB-UniPathway"/>
</dbReference>
<reference evidence="10 11" key="1">
    <citation type="submission" date="2020-10" db="EMBL/GenBank/DDBJ databases">
        <title>The Coptis chinensis genome and diversification of protoberbering-type alkaloids.</title>
        <authorList>
            <person name="Wang B."/>
            <person name="Shu S."/>
            <person name="Song C."/>
            <person name="Liu Y."/>
        </authorList>
    </citation>
    <scope>NUCLEOTIDE SEQUENCE [LARGE SCALE GENOMIC DNA]</scope>
    <source>
        <strain evidence="10">HL-2020</strain>
        <tissue evidence="10">Leaf</tissue>
    </source>
</reference>
<feature type="domain" description="Pectinesterase catalytic" evidence="9">
    <location>
        <begin position="23"/>
        <end position="304"/>
    </location>
</feature>
<dbReference type="EMBL" id="JADFTS010000002">
    <property type="protein sequence ID" value="KAF9619607.1"/>
    <property type="molecule type" value="Genomic_DNA"/>
</dbReference>
<evidence type="ECO:0000256" key="8">
    <source>
        <dbReference type="ARBA" id="ARBA00057335"/>
    </source>
</evidence>
<evidence type="ECO:0000256" key="3">
    <source>
        <dbReference type="ARBA" id="ARBA00013229"/>
    </source>
</evidence>
<dbReference type="Gene3D" id="2.160.20.10">
    <property type="entry name" value="Single-stranded right-handed beta-helix, Pectin lyase-like"/>
    <property type="match status" value="1"/>
</dbReference>
<evidence type="ECO:0000313" key="11">
    <source>
        <dbReference type="Proteomes" id="UP000631114"/>
    </source>
</evidence>
<name>A0A835INS7_9MAGN</name>